<sequence>MTVSHLFLHARARLVVHLSQSSPRCLEHLMRVNRPLEDVEVAELDHEDKLRTREEKKKGIGPRQALLPAVDTHGPKLPQVPWPERVKGRHGDTGPQGQQEEKVCEPVGVVRALGTASRPDDSLSEPWSDQGAPVQPDTPSVRTLGTAQRPDDSLSVPLSDQGAPATEVETQGQQEEEHRECVGFFKGLDACFHLEIQTVSKKGTALLLLRFGSVAGLLKSIGRKNKCNHPGGHKSARGLEEQGFFCTAPLKVFPPEICKLLATGFAEHLKEVQRIRGGLHFGGELRVDLQVFYQQFDVYPDEAITELPVTEGFC</sequence>
<reference evidence="2" key="1">
    <citation type="submission" date="2021-02" db="EMBL/GenBank/DDBJ databases">
        <authorList>
            <person name="Dougan E. K."/>
            <person name="Rhodes N."/>
            <person name="Thang M."/>
            <person name="Chan C."/>
        </authorList>
    </citation>
    <scope>NUCLEOTIDE SEQUENCE</scope>
</reference>
<evidence type="ECO:0000256" key="1">
    <source>
        <dbReference type="SAM" id="MobiDB-lite"/>
    </source>
</evidence>
<gene>
    <name evidence="2" type="ORF">PGLA1383_LOCUS27652</name>
</gene>
<organism evidence="2 3">
    <name type="scientific">Polarella glacialis</name>
    <name type="common">Dinoflagellate</name>
    <dbReference type="NCBI Taxonomy" id="89957"/>
    <lineage>
        <taxon>Eukaryota</taxon>
        <taxon>Sar</taxon>
        <taxon>Alveolata</taxon>
        <taxon>Dinophyceae</taxon>
        <taxon>Suessiales</taxon>
        <taxon>Suessiaceae</taxon>
        <taxon>Polarella</taxon>
    </lineage>
</organism>
<dbReference type="AlphaFoldDB" id="A0A813FAJ0"/>
<accession>A0A813FAJ0</accession>
<feature type="compositionally biased region" description="Polar residues" evidence="1">
    <location>
        <begin position="137"/>
        <end position="146"/>
    </location>
</feature>
<keyword evidence="3" id="KW-1185">Reference proteome</keyword>
<evidence type="ECO:0000313" key="2">
    <source>
        <dbReference type="EMBL" id="CAE8609824.1"/>
    </source>
</evidence>
<protein>
    <submittedName>
        <fullName evidence="2">Uncharacterized protein</fullName>
    </submittedName>
</protein>
<dbReference type="Proteomes" id="UP000654075">
    <property type="component" value="Unassembled WGS sequence"/>
</dbReference>
<evidence type="ECO:0000313" key="3">
    <source>
        <dbReference type="Proteomes" id="UP000654075"/>
    </source>
</evidence>
<dbReference type="EMBL" id="CAJNNV010024420">
    <property type="protein sequence ID" value="CAE8609824.1"/>
    <property type="molecule type" value="Genomic_DNA"/>
</dbReference>
<proteinExistence type="predicted"/>
<comment type="caution">
    <text evidence="2">The sequence shown here is derived from an EMBL/GenBank/DDBJ whole genome shotgun (WGS) entry which is preliminary data.</text>
</comment>
<name>A0A813FAJ0_POLGL</name>
<feature type="region of interest" description="Disordered" evidence="1">
    <location>
        <begin position="68"/>
        <end position="174"/>
    </location>
</feature>